<accession>A0A7W6IR39</accession>
<dbReference type="Proteomes" id="UP000547011">
    <property type="component" value="Unassembled WGS sequence"/>
</dbReference>
<sequence length="73" mass="8347">MHYDEPTYLSTATWADLLFRLSIKDELRQRLGVKLCPFSGQVEEYMVADQLGGMLNIWPAKWRGIIEAETATA</sequence>
<evidence type="ECO:0000313" key="2">
    <source>
        <dbReference type="Proteomes" id="UP000547011"/>
    </source>
</evidence>
<name>A0A7W6IR39_9HYPH</name>
<dbReference type="RefSeq" id="WP_183312332.1">
    <property type="nucleotide sequence ID" value="NZ_JACIEW010000009.1"/>
</dbReference>
<dbReference type="EMBL" id="JACIEW010000009">
    <property type="protein sequence ID" value="MBB4053545.1"/>
    <property type="molecule type" value="Genomic_DNA"/>
</dbReference>
<organism evidence="1 2">
    <name type="scientific">Devosia subaequoris</name>
    <dbReference type="NCBI Taxonomy" id="395930"/>
    <lineage>
        <taxon>Bacteria</taxon>
        <taxon>Pseudomonadati</taxon>
        <taxon>Pseudomonadota</taxon>
        <taxon>Alphaproteobacteria</taxon>
        <taxon>Hyphomicrobiales</taxon>
        <taxon>Devosiaceae</taxon>
        <taxon>Devosia</taxon>
    </lineage>
</organism>
<gene>
    <name evidence="1" type="ORF">GGR20_003207</name>
</gene>
<reference evidence="1 2" key="1">
    <citation type="submission" date="2020-08" db="EMBL/GenBank/DDBJ databases">
        <title>Genomic Encyclopedia of Type Strains, Phase IV (KMG-IV): sequencing the most valuable type-strain genomes for metagenomic binning, comparative biology and taxonomic classification.</title>
        <authorList>
            <person name="Goeker M."/>
        </authorList>
    </citation>
    <scope>NUCLEOTIDE SEQUENCE [LARGE SCALE GENOMIC DNA]</scope>
    <source>
        <strain evidence="1 2">DSM 23447</strain>
    </source>
</reference>
<proteinExistence type="predicted"/>
<evidence type="ECO:0000313" key="1">
    <source>
        <dbReference type="EMBL" id="MBB4053545.1"/>
    </source>
</evidence>
<dbReference type="AlphaFoldDB" id="A0A7W6IR39"/>
<protein>
    <submittedName>
        <fullName evidence="1">Uncharacterized protein</fullName>
    </submittedName>
</protein>
<keyword evidence="2" id="KW-1185">Reference proteome</keyword>
<comment type="caution">
    <text evidence="1">The sequence shown here is derived from an EMBL/GenBank/DDBJ whole genome shotgun (WGS) entry which is preliminary data.</text>
</comment>